<reference evidence="2" key="1">
    <citation type="submission" date="2017-01" db="EMBL/GenBank/DDBJ databases">
        <title>Complete nucleotide sequence of an IncP-2 blaVIM-2-harboring megaplasmid from Pseudomonas aeruginosa.</title>
        <authorList>
            <person name="Botelho J."/>
            <person name="Grosso F."/>
            <person name="Mabrouk A."/>
            <person name="Peixe L."/>
        </authorList>
    </citation>
    <scope>NUCLEOTIDE SEQUENCE</scope>
    <source>
        <strain evidence="2">FFUP_PS_37</strain>
        <plasmid evidence="2">pJB37</plasmid>
    </source>
</reference>
<keyword evidence="1" id="KW-0472">Membrane</keyword>
<sequence>MGRYTPSPQYIEVDQVFLRQFFLKFTLFFSLIMLGHLLIPKEVAETLVVGAWRYILCFAGGACGL</sequence>
<keyword evidence="2" id="KW-0614">Plasmid</keyword>
<evidence type="ECO:0000256" key="1">
    <source>
        <dbReference type="SAM" id="Phobius"/>
    </source>
</evidence>
<dbReference type="AlphaFoldDB" id="A0A1V0M6W1"/>
<keyword evidence="1" id="KW-0812">Transmembrane</keyword>
<protein>
    <submittedName>
        <fullName evidence="2">Uncharacterized protein</fullName>
    </submittedName>
</protein>
<geneLocation type="plasmid" evidence="2">
    <name>pJB37</name>
</geneLocation>
<organism evidence="2">
    <name type="scientific">Pseudomonas aeruginosa</name>
    <dbReference type="NCBI Taxonomy" id="287"/>
    <lineage>
        <taxon>Bacteria</taxon>
        <taxon>Pseudomonadati</taxon>
        <taxon>Pseudomonadota</taxon>
        <taxon>Gammaproteobacteria</taxon>
        <taxon>Pseudomonadales</taxon>
        <taxon>Pseudomonadaceae</taxon>
        <taxon>Pseudomonas</taxon>
    </lineage>
</organism>
<accession>A0A1V0M6W1</accession>
<name>A0A1V0M6W1_PSEAI</name>
<keyword evidence="1" id="KW-1133">Transmembrane helix</keyword>
<feature type="transmembrane region" description="Helical" evidence="1">
    <location>
        <begin position="21"/>
        <end position="39"/>
    </location>
</feature>
<proteinExistence type="predicted"/>
<evidence type="ECO:0000313" key="2">
    <source>
        <dbReference type="EMBL" id="ARD70634.1"/>
    </source>
</evidence>
<dbReference type="EMBL" id="KY494864">
    <property type="protein sequence ID" value="ARD70634.1"/>
    <property type="molecule type" value="Genomic_DNA"/>
</dbReference>